<protein>
    <submittedName>
        <fullName evidence="3">Alanyl-tRNA editing protein</fullName>
    </submittedName>
</protein>
<keyword evidence="2" id="KW-0862">Zinc</keyword>
<keyword evidence="1" id="KW-0479">Metal-binding</keyword>
<organism evidence="3 4">
    <name type="scientific">Vibrio gallaecicus</name>
    <dbReference type="NCBI Taxonomy" id="552386"/>
    <lineage>
        <taxon>Bacteria</taxon>
        <taxon>Pseudomonadati</taxon>
        <taxon>Pseudomonadota</taxon>
        <taxon>Gammaproteobacteria</taxon>
        <taxon>Vibrionales</taxon>
        <taxon>Vibrionaceae</taxon>
        <taxon>Vibrio</taxon>
    </lineage>
</organism>
<gene>
    <name evidence="3" type="ORF">AB4566_14670</name>
</gene>
<evidence type="ECO:0000313" key="4">
    <source>
        <dbReference type="Proteomes" id="UP001570417"/>
    </source>
</evidence>
<dbReference type="Gene3D" id="3.30.980.10">
    <property type="entry name" value="Threonyl-trna Synthetase, Chain A, domain 2"/>
    <property type="match status" value="1"/>
</dbReference>
<dbReference type="PANTHER" id="PTHR43462:SF1">
    <property type="entry name" value="ALANYL-TRNA EDITING PROTEIN AARSD1"/>
    <property type="match status" value="1"/>
</dbReference>
<dbReference type="SUPFAM" id="SSF55186">
    <property type="entry name" value="ThrRS/AlaRS common domain"/>
    <property type="match status" value="1"/>
</dbReference>
<keyword evidence="4" id="KW-1185">Reference proteome</keyword>
<dbReference type="RefSeq" id="WP_372266673.1">
    <property type="nucleotide sequence ID" value="NZ_JBFRUW010000055.1"/>
</dbReference>
<dbReference type="InterPro" id="IPR018163">
    <property type="entry name" value="Thr/Ala-tRNA-synth_IIc_edit"/>
</dbReference>
<comment type="caution">
    <text evidence="3">The sequence shown here is derived from an EMBL/GenBank/DDBJ whole genome shotgun (WGS) entry which is preliminary data.</text>
</comment>
<sequence length="295" mass="32913">MTNNKAVLPTKIKFCHNTWTLEAAVQLVEKHEGKIYLVTDETPFHPVSHIWPDHPADRGTIQFKNTLCPVEDCLVGAFEEATGLLFVGSDIPVKRNTEGWIFVVVHQLSGEASSLEVGDTIQLNVDQDYQMSLSRGHSAGHIAFLALNKILSASYWRKDADRKDPLGSYDFNSYAQVTSFVTPDTCIDTYRLGKTLKKRGLNVADMLSNLKAIESSINQLIDTWLAESTDVTMRLEGDTLTDSRYWECLIDGETVSIPCGGSHINSIKELHQVTVTLNILDEQHIEMRTDVNSAC</sequence>
<name>A0ABV4NE13_9VIBR</name>
<reference evidence="3 4" key="1">
    <citation type="journal article" date="2024" name="ISME J.">
        <title>Tailless and filamentous prophages are predominant in marine Vibrio.</title>
        <authorList>
            <person name="Steensen K."/>
            <person name="Seneca J."/>
            <person name="Bartlau N."/>
            <person name="Yu X.A."/>
            <person name="Hussain F.A."/>
            <person name="Polz M.F."/>
        </authorList>
    </citation>
    <scope>NUCLEOTIDE SEQUENCE [LARGE SCALE GENOMIC DNA]</scope>
    <source>
        <strain evidence="3 4">10N.222.51.A1</strain>
    </source>
</reference>
<dbReference type="Proteomes" id="UP001570417">
    <property type="component" value="Unassembled WGS sequence"/>
</dbReference>
<proteinExistence type="predicted"/>
<evidence type="ECO:0000256" key="1">
    <source>
        <dbReference type="ARBA" id="ARBA00022723"/>
    </source>
</evidence>
<accession>A0ABV4NE13</accession>
<dbReference type="PANTHER" id="PTHR43462">
    <property type="entry name" value="ALANYL-TRNA EDITING PROTEIN"/>
    <property type="match status" value="1"/>
</dbReference>
<evidence type="ECO:0000313" key="3">
    <source>
        <dbReference type="EMBL" id="MFA0569512.1"/>
    </source>
</evidence>
<dbReference type="EMBL" id="JBFRUW010000055">
    <property type="protein sequence ID" value="MFA0569512.1"/>
    <property type="molecule type" value="Genomic_DNA"/>
</dbReference>
<dbReference type="InterPro" id="IPR051335">
    <property type="entry name" value="Alanyl-tRNA_Editing_Enzymes"/>
</dbReference>
<evidence type="ECO:0000256" key="2">
    <source>
        <dbReference type="ARBA" id="ARBA00022833"/>
    </source>
</evidence>